<evidence type="ECO:0000256" key="3">
    <source>
        <dbReference type="ARBA" id="ARBA00022553"/>
    </source>
</evidence>
<evidence type="ECO:0000256" key="4">
    <source>
        <dbReference type="SAM" id="Phobius"/>
    </source>
</evidence>
<organism evidence="6 7">
    <name type="scientific">Cellvibrio zantedeschiae</name>
    <dbReference type="NCBI Taxonomy" id="1237077"/>
    <lineage>
        <taxon>Bacteria</taxon>
        <taxon>Pseudomonadati</taxon>
        <taxon>Pseudomonadota</taxon>
        <taxon>Gammaproteobacteria</taxon>
        <taxon>Cellvibrionales</taxon>
        <taxon>Cellvibrionaceae</taxon>
        <taxon>Cellvibrio</taxon>
    </lineage>
</organism>
<evidence type="ECO:0000313" key="7">
    <source>
        <dbReference type="Proteomes" id="UP000619761"/>
    </source>
</evidence>
<comment type="caution">
    <text evidence="6">The sequence shown here is derived from an EMBL/GenBank/DDBJ whole genome shotgun (WGS) entry which is preliminary data.</text>
</comment>
<evidence type="ECO:0000256" key="1">
    <source>
        <dbReference type="ARBA" id="ARBA00000085"/>
    </source>
</evidence>
<name>A0ABQ3BCT4_9GAMM</name>
<keyword evidence="4" id="KW-0812">Transmembrane</keyword>
<dbReference type="InterPro" id="IPR005467">
    <property type="entry name" value="His_kinase_dom"/>
</dbReference>
<gene>
    <name evidence="6" type="ORF">GCM10011613_34260</name>
</gene>
<protein>
    <recommendedName>
        <fullName evidence="2">histidine kinase</fullName>
        <ecNumber evidence="2">2.7.13.3</ecNumber>
    </recommendedName>
</protein>
<dbReference type="InterPro" id="IPR003594">
    <property type="entry name" value="HATPase_dom"/>
</dbReference>
<dbReference type="Gene3D" id="3.30.565.10">
    <property type="entry name" value="Histidine kinase-like ATPase, C-terminal domain"/>
    <property type="match status" value="1"/>
</dbReference>
<dbReference type="InterPro" id="IPR036890">
    <property type="entry name" value="HATPase_C_sf"/>
</dbReference>
<feature type="transmembrane region" description="Helical" evidence="4">
    <location>
        <begin position="33"/>
        <end position="55"/>
    </location>
</feature>
<dbReference type="PROSITE" id="PS50109">
    <property type="entry name" value="HIS_KIN"/>
    <property type="match status" value="1"/>
</dbReference>
<dbReference type="Pfam" id="PF13188">
    <property type="entry name" value="PAS_8"/>
    <property type="match status" value="1"/>
</dbReference>
<accession>A0ABQ3BCT4</accession>
<dbReference type="Proteomes" id="UP000619761">
    <property type="component" value="Unassembled WGS sequence"/>
</dbReference>
<feature type="domain" description="Histidine kinase" evidence="5">
    <location>
        <begin position="229"/>
        <end position="447"/>
    </location>
</feature>
<dbReference type="InterPro" id="IPR000014">
    <property type="entry name" value="PAS"/>
</dbReference>
<keyword evidence="6" id="KW-0418">Kinase</keyword>
<dbReference type="RefSeq" id="WP_189420857.1">
    <property type="nucleotide sequence ID" value="NZ_BMYZ01000004.1"/>
</dbReference>
<keyword evidence="3" id="KW-0597">Phosphoprotein</keyword>
<dbReference type="PANTHER" id="PTHR43547:SF2">
    <property type="entry name" value="HYBRID SIGNAL TRANSDUCTION HISTIDINE KINASE C"/>
    <property type="match status" value="1"/>
</dbReference>
<dbReference type="EMBL" id="BMYZ01000004">
    <property type="protein sequence ID" value="GGY86311.1"/>
    <property type="molecule type" value="Genomic_DNA"/>
</dbReference>
<comment type="catalytic activity">
    <reaction evidence="1">
        <text>ATP + protein L-histidine = ADP + protein N-phospho-L-histidine.</text>
        <dbReference type="EC" id="2.7.13.3"/>
    </reaction>
</comment>
<keyword evidence="7" id="KW-1185">Reference proteome</keyword>
<keyword evidence="6" id="KW-0808">Transferase</keyword>
<keyword evidence="4" id="KW-1133">Transmembrane helix</keyword>
<dbReference type="Pfam" id="PF02518">
    <property type="entry name" value="HATPase_c"/>
    <property type="match status" value="1"/>
</dbReference>
<evidence type="ECO:0000256" key="2">
    <source>
        <dbReference type="ARBA" id="ARBA00012438"/>
    </source>
</evidence>
<dbReference type="SMART" id="SM00387">
    <property type="entry name" value="HATPase_c"/>
    <property type="match status" value="1"/>
</dbReference>
<keyword evidence="4" id="KW-0472">Membrane</keyword>
<dbReference type="CDD" id="cd00075">
    <property type="entry name" value="HATPase"/>
    <property type="match status" value="1"/>
</dbReference>
<reference evidence="7" key="1">
    <citation type="journal article" date="2019" name="Int. J. Syst. Evol. Microbiol.">
        <title>The Global Catalogue of Microorganisms (GCM) 10K type strain sequencing project: providing services to taxonomists for standard genome sequencing and annotation.</title>
        <authorList>
            <consortium name="The Broad Institute Genomics Platform"/>
            <consortium name="The Broad Institute Genome Sequencing Center for Infectious Disease"/>
            <person name="Wu L."/>
            <person name="Ma J."/>
        </authorList>
    </citation>
    <scope>NUCLEOTIDE SEQUENCE [LARGE SCALE GENOMIC DNA]</scope>
    <source>
        <strain evidence="7">KCTC 32239</strain>
    </source>
</reference>
<evidence type="ECO:0000259" key="5">
    <source>
        <dbReference type="PROSITE" id="PS50109"/>
    </source>
</evidence>
<dbReference type="SUPFAM" id="SSF55874">
    <property type="entry name" value="ATPase domain of HSP90 chaperone/DNA topoisomerase II/histidine kinase"/>
    <property type="match status" value="1"/>
</dbReference>
<feature type="transmembrane region" description="Helical" evidence="4">
    <location>
        <begin position="6"/>
        <end position="26"/>
    </location>
</feature>
<proteinExistence type="predicted"/>
<dbReference type="InterPro" id="IPR004358">
    <property type="entry name" value="Sig_transdc_His_kin-like_C"/>
</dbReference>
<dbReference type="PANTHER" id="PTHR43547">
    <property type="entry name" value="TWO-COMPONENT HISTIDINE KINASE"/>
    <property type="match status" value="1"/>
</dbReference>
<dbReference type="EC" id="2.7.13.3" evidence="2"/>
<dbReference type="GO" id="GO:0016301">
    <property type="term" value="F:kinase activity"/>
    <property type="evidence" value="ECO:0007669"/>
    <property type="project" value="UniProtKB-KW"/>
</dbReference>
<dbReference type="PRINTS" id="PR00344">
    <property type="entry name" value="BCTRLSENSOR"/>
</dbReference>
<sequence>MNYKSFSLNIVIRLLLILLSMAGFILLIQKTSFWLSCAALFVILVIQLWRLLIYIEKTHAEINHFFEAMAADDFTRDGSKKFDTETAKALYKNIKRVQEQFQSLRLKHEELIRYYAVLLEKVPVAILIVDGENLQLANSAAQKLFQRSHLERVDYLHQFGPQLAQDVKAIQPGEQRRSQLQLHKTTTSLSLSASSILLSDGLKKIVSLNPIQRELDKQEMMAWQNLVQVFTHEIMNSMTPVASLSKTAADLLADVDETSFVKSQECIADAQQAINIVGRRADNLMGFVQAYRRIANPPQLQCEPRELMPLLADVCQLFGEQGQAKKIQLKYKVTPENLVLNADFIQLEQALINLLKNAVEAIEAGSNGEIMLQAYIGDGGNVIIDIADNGCGIASDKLEQIFVPFYTSKREGTGIGLFLVKQIMQAHLGSVYATQAEKGGTLIRLIF</sequence>
<evidence type="ECO:0000313" key="6">
    <source>
        <dbReference type="EMBL" id="GGY86311.1"/>
    </source>
</evidence>